<dbReference type="PROSITE" id="PS50104">
    <property type="entry name" value="TIR"/>
    <property type="match status" value="1"/>
</dbReference>
<dbReference type="PROSITE" id="PS50011">
    <property type="entry name" value="PROTEIN_KINASE_DOM"/>
    <property type="match status" value="1"/>
</dbReference>
<dbReference type="Pfam" id="PF13676">
    <property type="entry name" value="TIR_2"/>
    <property type="match status" value="1"/>
</dbReference>
<evidence type="ECO:0000259" key="4">
    <source>
        <dbReference type="PROSITE" id="PS50104"/>
    </source>
</evidence>
<dbReference type="PANTHER" id="PTHR24416">
    <property type="entry name" value="TYROSINE-PROTEIN KINASE RECEPTOR"/>
    <property type="match status" value="1"/>
</dbReference>
<dbReference type="Proteomes" id="UP000838412">
    <property type="component" value="Chromosome 7"/>
</dbReference>
<dbReference type="InterPro" id="IPR011009">
    <property type="entry name" value="Kinase-like_dom_sf"/>
</dbReference>
<dbReference type="GO" id="GO:0043235">
    <property type="term" value="C:receptor complex"/>
    <property type="evidence" value="ECO:0007669"/>
    <property type="project" value="TreeGrafter"/>
</dbReference>
<dbReference type="EMBL" id="OV696692">
    <property type="protein sequence ID" value="CAH1270088.1"/>
    <property type="molecule type" value="Genomic_DNA"/>
</dbReference>
<name>A0A8K0A6A3_BRALA</name>
<accession>A0A8K0A6A3</accession>
<feature type="domain" description="TIR" evidence="4">
    <location>
        <begin position="29"/>
        <end position="160"/>
    </location>
</feature>
<dbReference type="SMR" id="A0A8K0A6A3"/>
<dbReference type="GO" id="GO:0005886">
    <property type="term" value="C:plasma membrane"/>
    <property type="evidence" value="ECO:0007669"/>
    <property type="project" value="TreeGrafter"/>
</dbReference>
<gene>
    <name evidence="5" type="primary">ABL2</name>
    <name evidence="5" type="ORF">BLAG_LOCUS22508</name>
</gene>
<feature type="region of interest" description="Disordered" evidence="2">
    <location>
        <begin position="1107"/>
        <end position="1142"/>
    </location>
</feature>
<dbReference type="PANTHER" id="PTHR24416:SF600">
    <property type="entry name" value="PDGF- AND VEGF-RECEPTOR RELATED, ISOFORM J"/>
    <property type="match status" value="1"/>
</dbReference>
<protein>
    <submittedName>
        <fullName evidence="5">ABL2 protein</fullName>
    </submittedName>
</protein>
<feature type="domain" description="Protein kinase" evidence="3">
    <location>
        <begin position="620"/>
        <end position="917"/>
    </location>
</feature>
<dbReference type="SUPFAM" id="SSF52200">
    <property type="entry name" value="Toll/Interleukin receptor TIR domain"/>
    <property type="match status" value="1"/>
</dbReference>
<dbReference type="InterPro" id="IPR001245">
    <property type="entry name" value="Ser-Thr/Tyr_kinase_cat_dom"/>
</dbReference>
<keyword evidence="1" id="KW-0067">ATP-binding</keyword>
<dbReference type="InterPro" id="IPR000157">
    <property type="entry name" value="TIR_dom"/>
</dbReference>
<sequence length="1148" mass="128668">MEDREGSRRRSSSRLSLFTGSSLSLTVKFTRDVFVACADKDEAEVKSRVIQPLESREVTCCYAQRDFIPGHSESESVVEAMETSRKTIVVLSKNFKHYRLSHTVLSLSNQLISQGRVIPVKIDEDTDMDGRFRDVVISDMTAIDETTFITRLEKAVTLPLESRLSGSLVAAAASMGSLVGAAAPSELYTPESTTSSETSSDSSAGNTELPQEWGGDEFHHDHSAVIVNAEDEVAQFNDLDTNDPYYKHTEGHHLKEVTKTTNLHKLAHFSCSKSQVVADKALEKLQDLVSSRMGHCDPDTYLDELQKAEVILRETINRKGRTVIIKRRMLKLKTYALIVYQLGILLDKGDIDLENKFFAAVNDVSKMIDSKAYMNKGLVASYTVQFAQSAAKYTQDISKHKGSSFTYVEKLVHLVECQTEGTYKELLKSLCDLTTDKKKQFSTEVFLHILKKKVIRVKDASTIFLDVLQKVLDAILKNKNKKMEKVCRSGLLLVGTQILVYIASYHANPGIRVQAVKGSYTNDMAGLCQLWEYEDKKWKDEVASEVSDLCTPLCFRSEDEAVVRAVADRFLTVKTSSSREQSIEEIPYQNDPQLDQTKMLPVMLKSIKHRLYAEGQILTVPTESQTSSGSALSIYGRVSETDVLIKVTRHSTREDLVSKELASDGLRNEIRILRRMNHPHVISVLAAHDGPSPPYYLITPRMQEETLIDYVIGLRKAVPTDVIVTLVDACRQISEAVIYLSTKAKVVHRDIMAENCLCRALPNGRMHCCLTNFELSRTMKRCGSKARQATKYECPGNPKDPIAYRWSAPESLAQDIFTSASEVWMLACLIYEVLTLGVHPFPECEDPRRMKDYLNGGNRTEQPSCLSKLDEKNRMYQFLWMCWSTKPADRPSPENVREFLEKTARRHSKGDFSHVFVSPPTLRGESIVRRSIISQANEKNSSFCSKQITDDALSISQPLYYDPVAPDVPTSAPCQPPRPGSPLSDTDSYCDTVQQSRVQTTDQDGSPVMNQPMYYSPVVPDFPVRTQSQPPRPGSPTGDDYDDTIQQTCGYQELHVETSQYQTLDTPAAGAQAPASQASRAERSATHYQPGITASAVHLRQGARPRPFQARAPSAEEIQPRIRLQTEPTRPNPRVPDPRAVQSEIFYI</sequence>
<feature type="compositionally biased region" description="Low complexity" evidence="2">
    <location>
        <begin position="188"/>
        <end position="203"/>
    </location>
</feature>
<organism evidence="5 6">
    <name type="scientific">Branchiostoma lanceolatum</name>
    <name type="common">Common lancelet</name>
    <name type="synonym">Amphioxus lanceolatum</name>
    <dbReference type="NCBI Taxonomy" id="7740"/>
    <lineage>
        <taxon>Eukaryota</taxon>
        <taxon>Metazoa</taxon>
        <taxon>Chordata</taxon>
        <taxon>Cephalochordata</taxon>
        <taxon>Leptocardii</taxon>
        <taxon>Amphioxiformes</taxon>
        <taxon>Branchiostomatidae</taxon>
        <taxon>Branchiostoma</taxon>
    </lineage>
</organism>
<dbReference type="Gene3D" id="1.10.510.10">
    <property type="entry name" value="Transferase(Phosphotransferase) domain 1"/>
    <property type="match status" value="1"/>
</dbReference>
<dbReference type="OrthoDB" id="6071166at2759"/>
<evidence type="ECO:0000313" key="5">
    <source>
        <dbReference type="EMBL" id="CAH1270088.1"/>
    </source>
</evidence>
<dbReference type="GO" id="GO:0005524">
    <property type="term" value="F:ATP binding"/>
    <property type="evidence" value="ECO:0007669"/>
    <property type="project" value="UniProtKB-KW"/>
</dbReference>
<reference evidence="5" key="1">
    <citation type="submission" date="2022-01" db="EMBL/GenBank/DDBJ databases">
        <authorList>
            <person name="Braso-Vives M."/>
        </authorList>
    </citation>
    <scope>NUCLEOTIDE SEQUENCE</scope>
</reference>
<feature type="region of interest" description="Disordered" evidence="2">
    <location>
        <begin position="966"/>
        <end position="1044"/>
    </location>
</feature>
<feature type="region of interest" description="Disordered" evidence="2">
    <location>
        <begin position="188"/>
        <end position="216"/>
    </location>
</feature>
<proteinExistence type="predicted"/>
<dbReference type="SUPFAM" id="SSF56112">
    <property type="entry name" value="Protein kinase-like (PK-like)"/>
    <property type="match status" value="1"/>
</dbReference>
<dbReference type="InterPro" id="IPR000719">
    <property type="entry name" value="Prot_kinase_dom"/>
</dbReference>
<dbReference type="InterPro" id="IPR050122">
    <property type="entry name" value="RTK"/>
</dbReference>
<dbReference type="InterPro" id="IPR035897">
    <property type="entry name" value="Toll_tir_struct_dom_sf"/>
</dbReference>
<evidence type="ECO:0000256" key="2">
    <source>
        <dbReference type="SAM" id="MobiDB-lite"/>
    </source>
</evidence>
<evidence type="ECO:0000313" key="6">
    <source>
        <dbReference type="Proteomes" id="UP000838412"/>
    </source>
</evidence>
<dbReference type="SMART" id="SM00255">
    <property type="entry name" value="TIR"/>
    <property type="match status" value="1"/>
</dbReference>
<dbReference type="GO" id="GO:0007169">
    <property type="term" value="P:cell surface receptor protein tyrosine kinase signaling pathway"/>
    <property type="evidence" value="ECO:0007669"/>
    <property type="project" value="TreeGrafter"/>
</dbReference>
<dbReference type="AlphaFoldDB" id="A0A8K0A6A3"/>
<dbReference type="Pfam" id="PF07714">
    <property type="entry name" value="PK_Tyr_Ser-Thr"/>
    <property type="match status" value="1"/>
</dbReference>
<keyword evidence="6" id="KW-1185">Reference proteome</keyword>
<feature type="compositionally biased region" description="Polar residues" evidence="2">
    <location>
        <begin position="983"/>
        <end position="1004"/>
    </location>
</feature>
<keyword evidence="1" id="KW-0547">Nucleotide-binding</keyword>
<evidence type="ECO:0000259" key="3">
    <source>
        <dbReference type="PROSITE" id="PS50011"/>
    </source>
</evidence>
<dbReference type="GO" id="GO:0004714">
    <property type="term" value="F:transmembrane receptor protein tyrosine kinase activity"/>
    <property type="evidence" value="ECO:0007669"/>
    <property type="project" value="TreeGrafter"/>
</dbReference>
<evidence type="ECO:0000256" key="1">
    <source>
        <dbReference type="ARBA" id="ARBA00022840"/>
    </source>
</evidence>
<dbReference type="Gene3D" id="3.40.50.10140">
    <property type="entry name" value="Toll/interleukin-1 receptor homology (TIR) domain"/>
    <property type="match status" value="1"/>
</dbReference>